<feature type="domain" description="Glycoside hydrolase family 38 N-terminal" evidence="6">
    <location>
        <begin position="34"/>
        <end position="148"/>
    </location>
</feature>
<accession>A0ABN7SE95</accession>
<dbReference type="Gene3D" id="3.20.110.10">
    <property type="entry name" value="Glycoside hydrolase 38, N terminal domain"/>
    <property type="match status" value="1"/>
</dbReference>
<protein>
    <recommendedName>
        <fullName evidence="1">Lysosomal alpha-mannosidase</fullName>
    </recommendedName>
    <alternativeName>
        <fullName evidence="3">Lysosomal acid alpha-mannosidase</fullName>
    </alternativeName>
    <alternativeName>
        <fullName evidence="2">Mannosidase alpha class 2B member 1</fullName>
    </alternativeName>
    <alternativeName>
        <fullName evidence="4">Mannosidase alpha-B</fullName>
    </alternativeName>
</protein>
<keyword evidence="8" id="KW-1185">Reference proteome</keyword>
<feature type="signal peptide" evidence="5">
    <location>
        <begin position="1"/>
        <end position="15"/>
    </location>
</feature>
<gene>
    <name evidence="7" type="ORF">OKIOD_LOCUS6146</name>
</gene>
<reference evidence="7 8" key="1">
    <citation type="submission" date="2021-04" db="EMBL/GenBank/DDBJ databases">
        <authorList>
            <person name="Bliznina A."/>
        </authorList>
    </citation>
    <scope>NUCLEOTIDE SEQUENCE [LARGE SCALE GENOMIC DNA]</scope>
</reference>
<dbReference type="PANTHER" id="PTHR11607">
    <property type="entry name" value="ALPHA-MANNOSIDASE"/>
    <property type="match status" value="1"/>
</dbReference>
<organism evidence="7 8">
    <name type="scientific">Oikopleura dioica</name>
    <name type="common">Tunicate</name>
    <dbReference type="NCBI Taxonomy" id="34765"/>
    <lineage>
        <taxon>Eukaryota</taxon>
        <taxon>Metazoa</taxon>
        <taxon>Chordata</taxon>
        <taxon>Tunicata</taxon>
        <taxon>Appendicularia</taxon>
        <taxon>Copelata</taxon>
        <taxon>Oikopleuridae</taxon>
        <taxon>Oikopleura</taxon>
    </lineage>
</organism>
<dbReference type="Pfam" id="PF01074">
    <property type="entry name" value="Glyco_hydro_38N"/>
    <property type="match status" value="1"/>
</dbReference>
<evidence type="ECO:0000256" key="2">
    <source>
        <dbReference type="ARBA" id="ARBA00044220"/>
    </source>
</evidence>
<evidence type="ECO:0000256" key="3">
    <source>
        <dbReference type="ARBA" id="ARBA00044241"/>
    </source>
</evidence>
<proteinExistence type="predicted"/>
<keyword evidence="5" id="KW-0732">Signal</keyword>
<evidence type="ECO:0000259" key="6">
    <source>
        <dbReference type="Pfam" id="PF01074"/>
    </source>
</evidence>
<name>A0ABN7SE95_OIKDI</name>
<evidence type="ECO:0000313" key="7">
    <source>
        <dbReference type="EMBL" id="CAG5096375.1"/>
    </source>
</evidence>
<dbReference type="PANTHER" id="PTHR11607:SF3">
    <property type="entry name" value="LYSOSOMAL ALPHA-MANNOSIDASE"/>
    <property type="match status" value="1"/>
</dbReference>
<evidence type="ECO:0000256" key="1">
    <source>
        <dbReference type="ARBA" id="ARBA00044166"/>
    </source>
</evidence>
<sequence>MKSLFYFLLLRISLGEESKCFYGNCHDIVADKLNVHLVPHTHDDVGWLKTVDQYYYGSNDTIKWANAGVQYILDTVVPNLLADPSKRFIFVETAYFWRWWEEQEQLMKDNVRKLVETGQLEFILGGWCMNDEATVHYTGMIQQLSLGVSERVTP</sequence>
<feature type="chain" id="PRO_5045783632" description="Lysosomal alpha-mannosidase" evidence="5">
    <location>
        <begin position="16"/>
        <end position="154"/>
    </location>
</feature>
<evidence type="ECO:0000256" key="5">
    <source>
        <dbReference type="SAM" id="SignalP"/>
    </source>
</evidence>
<dbReference type="SUPFAM" id="SSF88713">
    <property type="entry name" value="Glycoside hydrolase/deacetylase"/>
    <property type="match status" value="1"/>
</dbReference>
<evidence type="ECO:0000313" key="8">
    <source>
        <dbReference type="Proteomes" id="UP001158576"/>
    </source>
</evidence>
<dbReference type="InterPro" id="IPR027291">
    <property type="entry name" value="Glyco_hydro_38_N_sf"/>
</dbReference>
<dbReference type="InterPro" id="IPR000602">
    <property type="entry name" value="Glyco_hydro_38_N"/>
</dbReference>
<dbReference type="InterPro" id="IPR050843">
    <property type="entry name" value="Glycosyl_Hydrlase_38"/>
</dbReference>
<dbReference type="EMBL" id="OU015569">
    <property type="protein sequence ID" value="CAG5096375.1"/>
    <property type="molecule type" value="Genomic_DNA"/>
</dbReference>
<dbReference type="InterPro" id="IPR011330">
    <property type="entry name" value="Glyco_hydro/deAcase_b/a-brl"/>
</dbReference>
<evidence type="ECO:0000256" key="4">
    <source>
        <dbReference type="ARBA" id="ARBA00044360"/>
    </source>
</evidence>
<dbReference type="Proteomes" id="UP001158576">
    <property type="component" value="Chromosome XSR"/>
</dbReference>